<dbReference type="InterPro" id="IPR029032">
    <property type="entry name" value="AhpD-like"/>
</dbReference>
<sequence>MDRTERSREQYRKLFGDGEPPMQTTDPELQDILNRFIFGEVAYRGDMDNKMRELLTVTVLTVNQTLPQLKAHIHGALNAGAAPEEVKETLYQCTPYIGFPKTINAVITANEVFDERGIKYPLAHQGTVNEDTRFEKGLAVQTEIFGSVIGNMRENAPQNQKHIQDYLSAMCFGDFYTRQVLDLKQRELITLCAIAALGGADSQVKSHVQGNVNVGNSKETIITALTQCLPYIGFPRTLNALNCLNEIIPE</sequence>
<dbReference type="EMBL" id="DXIJ01000075">
    <property type="protein sequence ID" value="HIV85904.1"/>
    <property type="molecule type" value="Genomic_DNA"/>
</dbReference>
<dbReference type="GO" id="GO:0051920">
    <property type="term" value="F:peroxiredoxin activity"/>
    <property type="evidence" value="ECO:0007669"/>
    <property type="project" value="InterPro"/>
</dbReference>
<reference evidence="3" key="2">
    <citation type="submission" date="2021-04" db="EMBL/GenBank/DDBJ databases">
        <authorList>
            <person name="Gilroy R."/>
        </authorList>
    </citation>
    <scope>NUCLEOTIDE SEQUENCE</scope>
    <source>
        <strain evidence="3">5790</strain>
    </source>
</reference>
<accession>A0A9D1PS37</accession>
<evidence type="ECO:0000256" key="1">
    <source>
        <dbReference type="SAM" id="MobiDB-lite"/>
    </source>
</evidence>
<evidence type="ECO:0000313" key="3">
    <source>
        <dbReference type="EMBL" id="HIV85904.1"/>
    </source>
</evidence>
<feature type="domain" description="Carboxymuconolactone decarboxylase-like" evidence="2">
    <location>
        <begin position="27"/>
        <end position="109"/>
    </location>
</feature>
<dbReference type="Pfam" id="PF02627">
    <property type="entry name" value="CMD"/>
    <property type="match status" value="2"/>
</dbReference>
<dbReference type="InterPro" id="IPR052512">
    <property type="entry name" value="4CMD/NDH-1_regulator"/>
</dbReference>
<evidence type="ECO:0000259" key="2">
    <source>
        <dbReference type="Pfam" id="PF02627"/>
    </source>
</evidence>
<dbReference type="PANTHER" id="PTHR33570:SF2">
    <property type="entry name" value="CARBOXYMUCONOLACTONE DECARBOXYLASE-LIKE DOMAIN-CONTAINING PROTEIN"/>
    <property type="match status" value="1"/>
</dbReference>
<feature type="region of interest" description="Disordered" evidence="1">
    <location>
        <begin position="1"/>
        <end position="24"/>
    </location>
</feature>
<comment type="caution">
    <text evidence="3">The sequence shown here is derived from an EMBL/GenBank/DDBJ whole genome shotgun (WGS) entry which is preliminary data.</text>
</comment>
<feature type="compositionally biased region" description="Basic and acidic residues" evidence="1">
    <location>
        <begin position="1"/>
        <end position="16"/>
    </location>
</feature>
<dbReference type="Gene3D" id="1.20.1290.10">
    <property type="entry name" value="AhpD-like"/>
    <property type="match status" value="1"/>
</dbReference>
<gene>
    <name evidence="3" type="ORF">H9900_03735</name>
</gene>
<organism evidence="3 4">
    <name type="scientific">Candidatus Monoglobus merdigallinarum</name>
    <dbReference type="NCBI Taxonomy" id="2838698"/>
    <lineage>
        <taxon>Bacteria</taxon>
        <taxon>Bacillati</taxon>
        <taxon>Bacillota</taxon>
        <taxon>Clostridia</taxon>
        <taxon>Monoglobales</taxon>
        <taxon>Monoglobaceae</taxon>
        <taxon>Monoglobus</taxon>
    </lineage>
</organism>
<feature type="domain" description="Carboxymuconolactone decarboxylase-like" evidence="2">
    <location>
        <begin position="163"/>
        <end position="246"/>
    </location>
</feature>
<dbReference type="PANTHER" id="PTHR33570">
    <property type="entry name" value="4-CARBOXYMUCONOLACTONE DECARBOXYLASE FAMILY PROTEIN"/>
    <property type="match status" value="1"/>
</dbReference>
<dbReference type="SUPFAM" id="SSF69118">
    <property type="entry name" value="AhpD-like"/>
    <property type="match status" value="1"/>
</dbReference>
<dbReference type="AlphaFoldDB" id="A0A9D1PS37"/>
<dbReference type="Proteomes" id="UP000824162">
    <property type="component" value="Unassembled WGS sequence"/>
</dbReference>
<name>A0A9D1PS37_9FIRM</name>
<proteinExistence type="predicted"/>
<evidence type="ECO:0000313" key="4">
    <source>
        <dbReference type="Proteomes" id="UP000824162"/>
    </source>
</evidence>
<reference evidence="3" key="1">
    <citation type="journal article" date="2021" name="PeerJ">
        <title>Extensive microbial diversity within the chicken gut microbiome revealed by metagenomics and culture.</title>
        <authorList>
            <person name="Gilroy R."/>
            <person name="Ravi A."/>
            <person name="Getino M."/>
            <person name="Pursley I."/>
            <person name="Horton D.L."/>
            <person name="Alikhan N.F."/>
            <person name="Baker D."/>
            <person name="Gharbi K."/>
            <person name="Hall N."/>
            <person name="Watson M."/>
            <person name="Adriaenssens E.M."/>
            <person name="Foster-Nyarko E."/>
            <person name="Jarju S."/>
            <person name="Secka A."/>
            <person name="Antonio M."/>
            <person name="Oren A."/>
            <person name="Chaudhuri R.R."/>
            <person name="La Ragione R."/>
            <person name="Hildebrand F."/>
            <person name="Pallen M.J."/>
        </authorList>
    </citation>
    <scope>NUCLEOTIDE SEQUENCE</scope>
    <source>
        <strain evidence="3">5790</strain>
    </source>
</reference>
<dbReference type="InterPro" id="IPR003779">
    <property type="entry name" value="CMD-like"/>
</dbReference>
<protein>
    <submittedName>
        <fullName evidence="3">Carboxymuconolactone decarboxylase family protein</fullName>
    </submittedName>
</protein>